<dbReference type="InterPro" id="IPR027417">
    <property type="entry name" value="P-loop_NTPase"/>
</dbReference>
<accession>A0A149QY52</accession>
<dbReference type="PATRIC" id="fig|442.7.peg.3200"/>
<feature type="region of interest" description="Disordered" evidence="1">
    <location>
        <begin position="311"/>
        <end position="333"/>
    </location>
</feature>
<dbReference type="Proteomes" id="UP000075573">
    <property type="component" value="Unassembled WGS sequence"/>
</dbReference>
<feature type="compositionally biased region" description="Low complexity" evidence="1">
    <location>
        <begin position="324"/>
        <end position="333"/>
    </location>
</feature>
<dbReference type="GO" id="GO:0005524">
    <property type="term" value="F:ATP binding"/>
    <property type="evidence" value="ECO:0007669"/>
    <property type="project" value="InterPro"/>
</dbReference>
<comment type="caution">
    <text evidence="3">The sequence shown here is derived from an EMBL/GenBank/DDBJ whole genome shotgun (WGS) entry which is preliminary data.</text>
</comment>
<dbReference type="InterPro" id="IPR003959">
    <property type="entry name" value="ATPase_AAA_core"/>
</dbReference>
<name>A0A149QY52_9PROT</name>
<evidence type="ECO:0000313" key="3">
    <source>
        <dbReference type="EMBL" id="KXV02191.1"/>
    </source>
</evidence>
<dbReference type="SMART" id="SM00382">
    <property type="entry name" value="AAA"/>
    <property type="match status" value="1"/>
</dbReference>
<dbReference type="GO" id="GO:0016887">
    <property type="term" value="F:ATP hydrolysis activity"/>
    <property type="evidence" value="ECO:0007669"/>
    <property type="project" value="InterPro"/>
</dbReference>
<feature type="domain" description="AAA+ ATPase" evidence="2">
    <location>
        <begin position="81"/>
        <end position="198"/>
    </location>
</feature>
<proteinExistence type="predicted"/>
<protein>
    <recommendedName>
        <fullName evidence="2">AAA+ ATPase domain-containing protein</fullName>
    </recommendedName>
</protein>
<evidence type="ECO:0000256" key="1">
    <source>
        <dbReference type="SAM" id="MobiDB-lite"/>
    </source>
</evidence>
<evidence type="ECO:0000313" key="4">
    <source>
        <dbReference type="Proteomes" id="UP000075573"/>
    </source>
</evidence>
<dbReference type="SUPFAM" id="SSF52540">
    <property type="entry name" value="P-loop containing nucleoside triphosphate hydrolases"/>
    <property type="match status" value="1"/>
</dbReference>
<dbReference type="EMBL" id="LHZB01000101">
    <property type="protein sequence ID" value="KXV02191.1"/>
    <property type="molecule type" value="Genomic_DNA"/>
</dbReference>
<reference evidence="3 4" key="1">
    <citation type="submission" date="2015-06" db="EMBL/GenBank/DDBJ databases">
        <title>Improved classification and identification of acetic acid bacteria using matrix-assisted laser desorption/ionization time-of-flight mass spectrometry; Gluconobacter nephelii and Gluconobacter uchimurae are later heterotypic synonyms of Gluconobacter japonicus and Gluconobacter oxydans, respectively.</title>
        <authorList>
            <person name="Li L."/>
            <person name="Cleenwerck I."/>
            <person name="De Vuyst L."/>
            <person name="Vandamme P."/>
        </authorList>
    </citation>
    <scope>NUCLEOTIDE SEQUENCE [LARGE SCALE GENOMIC DNA]</scope>
    <source>
        <strain evidence="3 4">LMG 1764</strain>
    </source>
</reference>
<sequence length="410" mass="46326">MNEGDMYAFNPDEQTYIVYNPPRAAIREKMEAGIYRLNVNPMTGTISFARQDMFELPSRVYGNTVERAQRVLQTFHSRPLCNTGLLLIGDAGSGKSLLAKLLCNTFVKEVPDGVVIIPDAPYTGSLLENILNDIKQPCTFFVDEFEKLYDQDKQNKLLTTMDGGAVTGKLFIQTANDIRKVNSHMLDRPSRIFYRYDFAGLDSEFIREYAEENLNDKGEVTSLLTLASQVPNFSMDILKSLIEESNRYGEPIMDAAVHLNLTLPRTRRNYETWHLSRLVIDGLDLTSKYETKRIYESLVRLDDEELCLNPLPVPKKPKPENGEAEAPAPVNAEPEVPTLPTILVNCSRSAIKSADDERVVFRAIMNDSGRTFDVETVWRKGYGADKVAVNKLMDDGQRLASFLEHMRHAA</sequence>
<dbReference type="Pfam" id="PF00004">
    <property type="entry name" value="AAA"/>
    <property type="match status" value="1"/>
</dbReference>
<organism evidence="3 4">
    <name type="scientific">Gluconobacter potus</name>
    <dbReference type="NCBI Taxonomy" id="2724927"/>
    <lineage>
        <taxon>Bacteria</taxon>
        <taxon>Pseudomonadati</taxon>
        <taxon>Pseudomonadota</taxon>
        <taxon>Alphaproteobacteria</taxon>
        <taxon>Acetobacterales</taxon>
        <taxon>Acetobacteraceae</taxon>
        <taxon>Gluconobacter</taxon>
    </lineage>
</organism>
<gene>
    <name evidence="3" type="ORF">AD929_03565</name>
</gene>
<dbReference type="InterPro" id="IPR003593">
    <property type="entry name" value="AAA+_ATPase"/>
</dbReference>
<dbReference type="Gene3D" id="3.40.50.300">
    <property type="entry name" value="P-loop containing nucleotide triphosphate hydrolases"/>
    <property type="match status" value="1"/>
</dbReference>
<evidence type="ECO:0000259" key="2">
    <source>
        <dbReference type="SMART" id="SM00382"/>
    </source>
</evidence>
<dbReference type="AlphaFoldDB" id="A0A149QY52"/>